<evidence type="ECO:0008006" key="3">
    <source>
        <dbReference type="Google" id="ProtNLM"/>
    </source>
</evidence>
<reference evidence="1 2" key="1">
    <citation type="journal article" date="2018" name="Sci. Rep.">
        <title>Comparative genomics provides insights into the lifestyle and reveals functional heterogeneity of dark septate endophytic fungi.</title>
        <authorList>
            <person name="Knapp D.G."/>
            <person name="Nemeth J.B."/>
            <person name="Barry K."/>
            <person name="Hainaut M."/>
            <person name="Henrissat B."/>
            <person name="Johnson J."/>
            <person name="Kuo A."/>
            <person name="Lim J.H.P."/>
            <person name="Lipzen A."/>
            <person name="Nolan M."/>
            <person name="Ohm R.A."/>
            <person name="Tamas L."/>
            <person name="Grigoriev I.V."/>
            <person name="Spatafora J.W."/>
            <person name="Nagy L.G."/>
            <person name="Kovacs G.M."/>
        </authorList>
    </citation>
    <scope>NUCLEOTIDE SEQUENCE [LARGE SCALE GENOMIC DNA]</scope>
    <source>
        <strain evidence="1 2">DSE2036</strain>
    </source>
</reference>
<protein>
    <recommendedName>
        <fullName evidence="3">Integrase catalytic domain-containing protein</fullName>
    </recommendedName>
</protein>
<dbReference type="InterPro" id="IPR012337">
    <property type="entry name" value="RNaseH-like_sf"/>
</dbReference>
<dbReference type="Proteomes" id="UP000244855">
    <property type="component" value="Unassembled WGS sequence"/>
</dbReference>
<evidence type="ECO:0000313" key="2">
    <source>
        <dbReference type="Proteomes" id="UP000244855"/>
    </source>
</evidence>
<name>A0A2V1CWV4_9PLEO</name>
<dbReference type="STRING" id="97972.A0A2V1CWV4"/>
<keyword evidence="2" id="KW-1185">Reference proteome</keyword>
<accession>A0A2V1CWV4</accession>
<feature type="non-terminal residue" evidence="1">
    <location>
        <position position="64"/>
    </location>
</feature>
<evidence type="ECO:0000313" key="1">
    <source>
        <dbReference type="EMBL" id="PVH90218.1"/>
    </source>
</evidence>
<dbReference type="EMBL" id="KZ806545">
    <property type="protein sequence ID" value="PVH90218.1"/>
    <property type="molecule type" value="Genomic_DNA"/>
</dbReference>
<dbReference type="SUPFAM" id="SSF53098">
    <property type="entry name" value="Ribonuclease H-like"/>
    <property type="match status" value="1"/>
</dbReference>
<gene>
    <name evidence="1" type="ORF">DM02DRAFT_548236</name>
</gene>
<dbReference type="AlphaFoldDB" id="A0A2V1CWV4"/>
<organism evidence="1 2">
    <name type="scientific">Periconia macrospinosa</name>
    <dbReference type="NCBI Taxonomy" id="97972"/>
    <lineage>
        <taxon>Eukaryota</taxon>
        <taxon>Fungi</taxon>
        <taxon>Dikarya</taxon>
        <taxon>Ascomycota</taxon>
        <taxon>Pezizomycotina</taxon>
        <taxon>Dothideomycetes</taxon>
        <taxon>Pleosporomycetidae</taxon>
        <taxon>Pleosporales</taxon>
        <taxon>Massarineae</taxon>
        <taxon>Periconiaceae</taxon>
        <taxon>Periconia</taxon>
    </lineage>
</organism>
<dbReference type="OrthoDB" id="5080239at2759"/>
<sequence length="64" mass="7699">MPAHDGTQFFLFITDDATRYTWCARFSKKEDLYRTFKNLHKHIERTHNITIREYRMDGEFSGGP</sequence>
<proteinExistence type="predicted"/>